<dbReference type="PROSITE" id="PS51340">
    <property type="entry name" value="MOSC"/>
    <property type="match status" value="1"/>
</dbReference>
<dbReference type="PANTHER" id="PTHR30212">
    <property type="entry name" value="PROTEIN YIIM"/>
    <property type="match status" value="1"/>
</dbReference>
<dbReference type="GO" id="GO:0030151">
    <property type="term" value="F:molybdenum ion binding"/>
    <property type="evidence" value="ECO:0007669"/>
    <property type="project" value="InterPro"/>
</dbReference>
<keyword evidence="4" id="KW-1185">Reference proteome</keyword>
<proteinExistence type="predicted"/>
<dbReference type="EMBL" id="JAAXOT010000003">
    <property type="protein sequence ID" value="NKY55820.1"/>
    <property type="molecule type" value="Genomic_DNA"/>
</dbReference>
<evidence type="ECO:0000259" key="2">
    <source>
        <dbReference type="PROSITE" id="PS51340"/>
    </source>
</evidence>
<dbReference type="InterPro" id="IPR011037">
    <property type="entry name" value="Pyrv_Knase-like_insert_dom_sf"/>
</dbReference>
<dbReference type="Pfam" id="PF03473">
    <property type="entry name" value="MOSC"/>
    <property type="match status" value="1"/>
</dbReference>
<gene>
    <name evidence="3" type="ORF">HGA15_06530</name>
</gene>
<feature type="compositionally biased region" description="Basic and acidic residues" evidence="1">
    <location>
        <begin position="190"/>
        <end position="203"/>
    </location>
</feature>
<accession>A0A846YDJ6</accession>
<dbReference type="RefSeq" id="WP_084492483.1">
    <property type="nucleotide sequence ID" value="NZ_JAAXOT010000003.1"/>
</dbReference>
<protein>
    <submittedName>
        <fullName evidence="3">MOSC domain-containing protein</fullName>
    </submittedName>
</protein>
<dbReference type="PANTHER" id="PTHR30212:SF2">
    <property type="entry name" value="PROTEIN YIIM"/>
    <property type="match status" value="1"/>
</dbReference>
<dbReference type="InterPro" id="IPR005302">
    <property type="entry name" value="MoCF_Sase_C"/>
</dbReference>
<dbReference type="Gene3D" id="2.40.33.20">
    <property type="entry name" value="PK beta-barrel domain-like"/>
    <property type="match status" value="1"/>
</dbReference>
<dbReference type="GO" id="GO:0030170">
    <property type="term" value="F:pyridoxal phosphate binding"/>
    <property type="evidence" value="ECO:0007669"/>
    <property type="project" value="InterPro"/>
</dbReference>
<organism evidence="3 4">
    <name type="scientific">Nocardia flavorosea</name>
    <dbReference type="NCBI Taxonomy" id="53429"/>
    <lineage>
        <taxon>Bacteria</taxon>
        <taxon>Bacillati</taxon>
        <taxon>Actinomycetota</taxon>
        <taxon>Actinomycetes</taxon>
        <taxon>Mycobacteriales</taxon>
        <taxon>Nocardiaceae</taxon>
        <taxon>Nocardia</taxon>
    </lineage>
</organism>
<name>A0A846YDJ6_9NOCA</name>
<dbReference type="Proteomes" id="UP000570678">
    <property type="component" value="Unassembled WGS sequence"/>
</dbReference>
<feature type="region of interest" description="Disordered" evidence="1">
    <location>
        <begin position="137"/>
        <end position="203"/>
    </location>
</feature>
<evidence type="ECO:0000313" key="4">
    <source>
        <dbReference type="Proteomes" id="UP000570678"/>
    </source>
</evidence>
<reference evidence="3 4" key="1">
    <citation type="submission" date="2020-04" db="EMBL/GenBank/DDBJ databases">
        <title>MicrobeNet Type strains.</title>
        <authorList>
            <person name="Nicholson A.C."/>
        </authorList>
    </citation>
    <scope>NUCLEOTIDE SEQUENCE [LARGE SCALE GENOMIC DNA]</scope>
    <source>
        <strain evidence="3 4">JCM 3332</strain>
    </source>
</reference>
<dbReference type="AlphaFoldDB" id="A0A846YDJ6"/>
<dbReference type="SUPFAM" id="SSF50800">
    <property type="entry name" value="PK beta-barrel domain-like"/>
    <property type="match status" value="1"/>
</dbReference>
<dbReference type="GO" id="GO:0003824">
    <property type="term" value="F:catalytic activity"/>
    <property type="evidence" value="ECO:0007669"/>
    <property type="project" value="InterPro"/>
</dbReference>
<feature type="domain" description="MOSC" evidence="2">
    <location>
        <begin position="33"/>
        <end position="203"/>
    </location>
</feature>
<evidence type="ECO:0000313" key="3">
    <source>
        <dbReference type="EMBL" id="NKY55820.1"/>
    </source>
</evidence>
<evidence type="ECO:0000256" key="1">
    <source>
        <dbReference type="SAM" id="MobiDB-lite"/>
    </source>
</evidence>
<comment type="caution">
    <text evidence="3">The sequence shown here is derived from an EMBL/GenBank/DDBJ whole genome shotgun (WGS) entry which is preliminary data.</text>
</comment>
<sequence>MRVGHTGRVLAVCVVHAELTVPGRVGRSAIDKRPVTGRVRAQRLGLAGDHVCNTRDHDGVHQAVYGYADEDAANWSAELGRELPVGWFGENLRIAGLPLSDAVIGARCTVGEAVLEVSGPRVPCATFGHCRAQIARHARRRRAAGPGPGQSRRARDGRPGKSFGRTPSSGRRNRGNRMNGRGLSTAVRVSPERGGHSLSEDNA</sequence>
<dbReference type="InterPro" id="IPR052353">
    <property type="entry name" value="Benzoxazolinone_Detox_Enz"/>
</dbReference>